<dbReference type="EMBL" id="JABVXQ010000004">
    <property type="protein sequence ID" value="KAF6114608.1"/>
    <property type="molecule type" value="Genomic_DNA"/>
</dbReference>
<protein>
    <submittedName>
        <fullName evidence="1">Uncharacterized protein</fullName>
    </submittedName>
</protein>
<evidence type="ECO:0000313" key="2">
    <source>
        <dbReference type="Proteomes" id="UP000664940"/>
    </source>
</evidence>
<dbReference type="Proteomes" id="UP000664940">
    <property type="component" value="Unassembled WGS sequence"/>
</dbReference>
<dbReference type="AlphaFoldDB" id="A0A834ANE4"/>
<sequence>MGSGSQEKRMWNVNTEEELENEAWKPNRVRFVLFAERLLLRKSEKRAFEGSLRAESEFRSQLELASVFWSVKWINQACPTAFADYEDQLRYYIKKMRGEVTTEKVKEVGAIRKKDRKEGTCNQPCCHLNREYSQ</sequence>
<reference evidence="1 2" key="1">
    <citation type="journal article" date="2020" name="Nature">
        <title>Six reference-quality genomes reveal evolution of bat adaptations.</title>
        <authorList>
            <person name="Jebb D."/>
            <person name="Huang Z."/>
            <person name="Pippel M."/>
            <person name="Hughes G.M."/>
            <person name="Lavrichenko K."/>
            <person name="Devanna P."/>
            <person name="Winkler S."/>
            <person name="Jermiin L.S."/>
            <person name="Skirmuntt E.C."/>
            <person name="Katzourakis A."/>
            <person name="Burkitt-Gray L."/>
            <person name="Ray D.A."/>
            <person name="Sullivan K.A.M."/>
            <person name="Roscito J.G."/>
            <person name="Kirilenko B.M."/>
            <person name="Davalos L.M."/>
            <person name="Corthals A.P."/>
            <person name="Power M.L."/>
            <person name="Jones G."/>
            <person name="Ransome R.D."/>
            <person name="Dechmann D.K.N."/>
            <person name="Locatelli A.G."/>
            <person name="Puechmaille S.J."/>
            <person name="Fedrigo O."/>
            <person name="Jarvis E.D."/>
            <person name="Hiller M."/>
            <person name="Vernes S.C."/>
            <person name="Myers E.W."/>
            <person name="Teeling E.C."/>
        </authorList>
    </citation>
    <scope>NUCLEOTIDE SEQUENCE [LARGE SCALE GENOMIC DNA]</scope>
    <source>
        <strain evidence="1">Bat1K_MPI-CBG_1</strain>
    </source>
</reference>
<accession>A0A834ANE4</accession>
<comment type="caution">
    <text evidence="1">The sequence shown here is derived from an EMBL/GenBank/DDBJ whole genome shotgun (WGS) entry which is preliminary data.</text>
</comment>
<evidence type="ECO:0000313" key="1">
    <source>
        <dbReference type="EMBL" id="KAF6114608.1"/>
    </source>
</evidence>
<organism evidence="1 2">
    <name type="scientific">Phyllostomus discolor</name>
    <name type="common">pale spear-nosed bat</name>
    <dbReference type="NCBI Taxonomy" id="89673"/>
    <lineage>
        <taxon>Eukaryota</taxon>
        <taxon>Metazoa</taxon>
        <taxon>Chordata</taxon>
        <taxon>Craniata</taxon>
        <taxon>Vertebrata</taxon>
        <taxon>Euteleostomi</taxon>
        <taxon>Mammalia</taxon>
        <taxon>Eutheria</taxon>
        <taxon>Laurasiatheria</taxon>
        <taxon>Chiroptera</taxon>
        <taxon>Yangochiroptera</taxon>
        <taxon>Phyllostomidae</taxon>
        <taxon>Phyllostominae</taxon>
        <taxon>Phyllostomus</taxon>
    </lineage>
</organism>
<name>A0A834ANE4_9CHIR</name>
<proteinExistence type="predicted"/>
<gene>
    <name evidence="1" type="ORF">HJG60_010573</name>
</gene>